<keyword evidence="1" id="KW-1133">Transmembrane helix</keyword>
<dbReference type="RefSeq" id="WP_100899689.1">
    <property type="nucleotide sequence ID" value="NZ_CAWNNC010000001.1"/>
</dbReference>
<protein>
    <submittedName>
        <fullName evidence="2">Uncharacterized protein</fullName>
    </submittedName>
</protein>
<evidence type="ECO:0000256" key="1">
    <source>
        <dbReference type="SAM" id="Phobius"/>
    </source>
</evidence>
<gene>
    <name evidence="2" type="ORF">COO91_04309</name>
</gene>
<evidence type="ECO:0000313" key="3">
    <source>
        <dbReference type="Proteomes" id="UP000232003"/>
    </source>
</evidence>
<feature type="transmembrane region" description="Helical" evidence="1">
    <location>
        <begin position="21"/>
        <end position="43"/>
    </location>
</feature>
<proteinExistence type="predicted"/>
<keyword evidence="1" id="KW-0472">Membrane</keyword>
<reference evidence="2 3" key="1">
    <citation type="submission" date="2017-11" db="EMBL/GenBank/DDBJ databases">
        <title>Complete genome of a free-living desiccation-tolerant cyanobacterium and its photosynthetic adaptation to extreme terrestrial habitat.</title>
        <authorList>
            <person name="Shang J."/>
        </authorList>
    </citation>
    <scope>NUCLEOTIDE SEQUENCE [LARGE SCALE GENOMIC DNA]</scope>
    <source>
        <strain evidence="2 3">CCNUN1</strain>
    </source>
</reference>
<dbReference type="AlphaFoldDB" id="A0A2K8SS95"/>
<accession>A0A2K8SS95</accession>
<sequence length="73" mass="8117">MQDKAKSQKQDPNHKVSMLDRIVAAFAIIASIAQVIGAGVRIAEYINNQSESQSVHIIERNSPKLTQTKQFHS</sequence>
<dbReference type="Proteomes" id="UP000232003">
    <property type="component" value="Chromosome"/>
</dbReference>
<dbReference type="EMBL" id="CP024785">
    <property type="protein sequence ID" value="AUB38342.1"/>
    <property type="molecule type" value="Genomic_DNA"/>
</dbReference>
<organism evidence="2 3">
    <name type="scientific">Nostoc flagelliforme CCNUN1</name>
    <dbReference type="NCBI Taxonomy" id="2038116"/>
    <lineage>
        <taxon>Bacteria</taxon>
        <taxon>Bacillati</taxon>
        <taxon>Cyanobacteriota</taxon>
        <taxon>Cyanophyceae</taxon>
        <taxon>Nostocales</taxon>
        <taxon>Nostocaceae</taxon>
        <taxon>Nostoc</taxon>
    </lineage>
</organism>
<dbReference type="KEGG" id="nfl:COO91_04309"/>
<keyword evidence="1" id="KW-0812">Transmembrane</keyword>
<evidence type="ECO:0000313" key="2">
    <source>
        <dbReference type="EMBL" id="AUB38342.1"/>
    </source>
</evidence>
<name>A0A2K8SS95_9NOSO</name>
<keyword evidence="3" id="KW-1185">Reference proteome</keyword>